<feature type="domain" description="Amidohydrolase 3" evidence="1">
    <location>
        <begin position="39"/>
        <end position="413"/>
    </location>
</feature>
<sequence length="484" mass="55026">MNRIFKNCRVYNPLSGEYDFRDLFVEKGMVSSHKPKLAEVIDLKGCYLYPGLVDSHAHLLATGKREFMLDLSEIRTKDEFVALLKNLKKQSVGFVEGRGWDQEKLGFMPDRKFLDGITSVPLLLVRVCGHVATVNSSMIKRYSLNALEGIDGTDLERGLIKGRALERLRKKLPVGKEELREYILAGANLFLMHGITVVHSDDYHGIKLEDLIEELSTQDHIRIYEKLKIESSHELEGFKAIQNSETDFFSLRAAKIYLDGSFGSRTAALCEPYADEPENSGVLYLTSEELLPFVKKAEKEGIQLTLHVIGDRALKEALKAFSVIRKGNPLKHRLIHVQIATRGQIQQIANLKLKVSIQPVFFKTDRKMAFLRLGPERFKNAYPFKKMSEAGVDLAMSTDAPVESVNPFRNMRSAEHFFDRKHILYMYMVSGKLFENNKFTFPLAVGSPADFFLTEKDLLSVPGSMLEEMKVSMTVFNGRVVYER</sequence>
<dbReference type="PANTHER" id="PTHR22642:SF2">
    <property type="entry name" value="PROTEIN LONG AFTER FAR-RED 3"/>
    <property type="match status" value="1"/>
</dbReference>
<dbReference type="InterPro" id="IPR032466">
    <property type="entry name" value="Metal_Hydrolase"/>
</dbReference>
<evidence type="ECO:0000313" key="2">
    <source>
        <dbReference type="EMBL" id="OAA31435.1"/>
    </source>
</evidence>
<dbReference type="Pfam" id="PF07969">
    <property type="entry name" value="Amidohydro_3"/>
    <property type="match status" value="1"/>
</dbReference>
<dbReference type="InterPro" id="IPR011059">
    <property type="entry name" value="Metal-dep_hydrolase_composite"/>
</dbReference>
<dbReference type="EMBL" id="JFHK01000004">
    <property type="protein sequence ID" value="OAA31435.1"/>
    <property type="molecule type" value="Genomic_DNA"/>
</dbReference>
<gene>
    <name evidence="2" type="ORF">AT15_08040</name>
</gene>
<dbReference type="Gene3D" id="3.20.20.140">
    <property type="entry name" value="Metal-dependent hydrolases"/>
    <property type="match status" value="1"/>
</dbReference>
<dbReference type="Proteomes" id="UP000077339">
    <property type="component" value="Unassembled WGS sequence"/>
</dbReference>
<dbReference type="SUPFAM" id="SSF51556">
    <property type="entry name" value="Metallo-dependent hydrolases"/>
    <property type="match status" value="1"/>
</dbReference>
<dbReference type="RefSeq" id="WP_068346580.1">
    <property type="nucleotide sequence ID" value="NZ_JFHK01000004.1"/>
</dbReference>
<dbReference type="GO" id="GO:0016810">
    <property type="term" value="F:hydrolase activity, acting on carbon-nitrogen (but not peptide) bonds"/>
    <property type="evidence" value="ECO:0007669"/>
    <property type="project" value="InterPro"/>
</dbReference>
<dbReference type="Gene3D" id="3.10.310.70">
    <property type="match status" value="1"/>
</dbReference>
<dbReference type="STRING" id="1453497.AT15_08040"/>
<reference evidence="2 3" key="1">
    <citation type="submission" date="2014-02" db="EMBL/GenBank/DDBJ databases">
        <title>Kosmotoga genome sequencing.</title>
        <authorList>
            <person name="Pollo S.M."/>
            <person name="Charchuk R."/>
            <person name="Nesbo C.L."/>
        </authorList>
    </citation>
    <scope>NUCLEOTIDE SEQUENCE [LARGE SCALE GENOMIC DNA]</scope>
    <source>
        <strain evidence="2 3">S304</strain>
    </source>
</reference>
<dbReference type="InterPro" id="IPR013108">
    <property type="entry name" value="Amidohydro_3"/>
</dbReference>
<dbReference type="Gene3D" id="2.30.40.10">
    <property type="entry name" value="Urease, subunit C, domain 1"/>
    <property type="match status" value="1"/>
</dbReference>
<dbReference type="SUPFAM" id="SSF51338">
    <property type="entry name" value="Composite domain of metallo-dependent hydrolases"/>
    <property type="match status" value="1"/>
</dbReference>
<accession>A0A182C7B9</accession>
<keyword evidence="3" id="KW-1185">Reference proteome</keyword>
<dbReference type="AlphaFoldDB" id="A0A182C7B9"/>
<comment type="caution">
    <text evidence="2">The sequence shown here is derived from an EMBL/GenBank/DDBJ whole genome shotgun (WGS) entry which is preliminary data.</text>
</comment>
<evidence type="ECO:0000313" key="3">
    <source>
        <dbReference type="Proteomes" id="UP000077339"/>
    </source>
</evidence>
<organism evidence="2 3">
    <name type="scientific">Kosmotoga arenicorallina S304</name>
    <dbReference type="NCBI Taxonomy" id="1453497"/>
    <lineage>
        <taxon>Bacteria</taxon>
        <taxon>Thermotogati</taxon>
        <taxon>Thermotogota</taxon>
        <taxon>Thermotogae</taxon>
        <taxon>Kosmotogales</taxon>
        <taxon>Kosmotogaceae</taxon>
        <taxon>Kosmotoga</taxon>
    </lineage>
</organism>
<proteinExistence type="predicted"/>
<name>A0A182C7B9_9BACT</name>
<dbReference type="PATRIC" id="fig|1453497.3.peg.1597"/>
<dbReference type="PANTHER" id="PTHR22642">
    <property type="entry name" value="IMIDAZOLONEPROPIONASE"/>
    <property type="match status" value="1"/>
</dbReference>
<evidence type="ECO:0000259" key="1">
    <source>
        <dbReference type="Pfam" id="PF07969"/>
    </source>
</evidence>
<protein>
    <recommendedName>
        <fullName evidence="1">Amidohydrolase 3 domain-containing protein</fullName>
    </recommendedName>
</protein>
<dbReference type="OrthoDB" id="9767366at2"/>